<reference evidence="2" key="1">
    <citation type="submission" date="2010-08" db="EMBL/GenBank/DDBJ databases">
        <authorList>
            <consortium name="Caenorhabditis japonica Sequencing Consortium"/>
            <person name="Wilson R.K."/>
        </authorList>
    </citation>
    <scope>NUCLEOTIDE SEQUENCE [LARGE SCALE GENOMIC DNA]</scope>
    <source>
        <strain evidence="2">DF5081</strain>
    </source>
</reference>
<name>A0A8R1IKV6_CAEJA</name>
<organism evidence="1 2">
    <name type="scientific">Caenorhabditis japonica</name>
    <dbReference type="NCBI Taxonomy" id="281687"/>
    <lineage>
        <taxon>Eukaryota</taxon>
        <taxon>Metazoa</taxon>
        <taxon>Ecdysozoa</taxon>
        <taxon>Nematoda</taxon>
        <taxon>Chromadorea</taxon>
        <taxon>Rhabditida</taxon>
        <taxon>Rhabditina</taxon>
        <taxon>Rhabditomorpha</taxon>
        <taxon>Rhabditoidea</taxon>
        <taxon>Rhabditidae</taxon>
        <taxon>Peloderinae</taxon>
        <taxon>Caenorhabditis</taxon>
    </lineage>
</organism>
<accession>A0A8R1IKV6</accession>
<dbReference type="EnsemblMetazoa" id="CJA35953.1">
    <property type="protein sequence ID" value="CJA35953.1"/>
    <property type="gene ID" value="WBGene00211800"/>
</dbReference>
<proteinExistence type="predicted"/>
<evidence type="ECO:0000313" key="1">
    <source>
        <dbReference type="EnsemblMetazoa" id="CJA35953.1"/>
    </source>
</evidence>
<evidence type="ECO:0000313" key="2">
    <source>
        <dbReference type="Proteomes" id="UP000005237"/>
    </source>
</evidence>
<protein>
    <submittedName>
        <fullName evidence="1">Uncharacterized protein</fullName>
    </submittedName>
</protein>
<keyword evidence="2" id="KW-1185">Reference proteome</keyword>
<reference evidence="1" key="2">
    <citation type="submission" date="2022-06" db="UniProtKB">
        <authorList>
            <consortium name="EnsemblMetazoa"/>
        </authorList>
    </citation>
    <scope>IDENTIFICATION</scope>
    <source>
        <strain evidence="1">DF5081</strain>
    </source>
</reference>
<dbReference type="Proteomes" id="UP000005237">
    <property type="component" value="Unassembled WGS sequence"/>
</dbReference>
<dbReference type="AlphaFoldDB" id="A0A8R1IKV6"/>
<sequence>MLKGEDLASSSTSDISSFRSEVCTPTILVSPAADKVVDFQSGFEEATNGNGVKDRAKQLESLGFVPRSNSTSGASGE</sequence>